<evidence type="ECO:0000313" key="1">
    <source>
        <dbReference type="EMBL" id="KAI3825368.1"/>
    </source>
</evidence>
<reference evidence="1 2" key="2">
    <citation type="journal article" date="2022" name="Mol. Ecol. Resour.">
        <title>The genomes of chicory, endive, great burdock and yacon provide insights into Asteraceae paleo-polyploidization history and plant inulin production.</title>
        <authorList>
            <person name="Fan W."/>
            <person name="Wang S."/>
            <person name="Wang H."/>
            <person name="Wang A."/>
            <person name="Jiang F."/>
            <person name="Liu H."/>
            <person name="Zhao H."/>
            <person name="Xu D."/>
            <person name="Zhang Y."/>
        </authorList>
    </citation>
    <scope>NUCLEOTIDE SEQUENCE [LARGE SCALE GENOMIC DNA]</scope>
    <source>
        <strain evidence="2">cv. Yunnan</strain>
        <tissue evidence="1">Leaves</tissue>
    </source>
</reference>
<reference evidence="2" key="1">
    <citation type="journal article" date="2022" name="Mol. Ecol. Resour.">
        <title>The genomes of chicory, endive, great burdock and yacon provide insights into Asteraceae palaeo-polyploidization history and plant inulin production.</title>
        <authorList>
            <person name="Fan W."/>
            <person name="Wang S."/>
            <person name="Wang H."/>
            <person name="Wang A."/>
            <person name="Jiang F."/>
            <person name="Liu H."/>
            <person name="Zhao H."/>
            <person name="Xu D."/>
            <person name="Zhang Y."/>
        </authorList>
    </citation>
    <scope>NUCLEOTIDE SEQUENCE [LARGE SCALE GENOMIC DNA]</scope>
    <source>
        <strain evidence="2">cv. Yunnan</strain>
    </source>
</reference>
<proteinExistence type="predicted"/>
<comment type="caution">
    <text evidence="1">The sequence shown here is derived from an EMBL/GenBank/DDBJ whole genome shotgun (WGS) entry which is preliminary data.</text>
</comment>
<dbReference type="EMBL" id="CM042019">
    <property type="protein sequence ID" value="KAI3825368.1"/>
    <property type="molecule type" value="Genomic_DNA"/>
</dbReference>
<name>A0ACB9JZH1_9ASTR</name>
<keyword evidence="2" id="KW-1185">Reference proteome</keyword>
<dbReference type="Proteomes" id="UP001056120">
    <property type="component" value="Linkage Group LG02"/>
</dbReference>
<organism evidence="1 2">
    <name type="scientific">Smallanthus sonchifolius</name>
    <dbReference type="NCBI Taxonomy" id="185202"/>
    <lineage>
        <taxon>Eukaryota</taxon>
        <taxon>Viridiplantae</taxon>
        <taxon>Streptophyta</taxon>
        <taxon>Embryophyta</taxon>
        <taxon>Tracheophyta</taxon>
        <taxon>Spermatophyta</taxon>
        <taxon>Magnoliopsida</taxon>
        <taxon>eudicotyledons</taxon>
        <taxon>Gunneridae</taxon>
        <taxon>Pentapetalae</taxon>
        <taxon>asterids</taxon>
        <taxon>campanulids</taxon>
        <taxon>Asterales</taxon>
        <taxon>Asteraceae</taxon>
        <taxon>Asteroideae</taxon>
        <taxon>Heliantheae alliance</taxon>
        <taxon>Millerieae</taxon>
        <taxon>Smallanthus</taxon>
    </lineage>
</organism>
<accession>A0ACB9JZH1</accession>
<protein>
    <submittedName>
        <fullName evidence="1">Uncharacterized protein</fullName>
    </submittedName>
</protein>
<gene>
    <name evidence="1" type="ORF">L1987_06851</name>
</gene>
<evidence type="ECO:0000313" key="2">
    <source>
        <dbReference type="Proteomes" id="UP001056120"/>
    </source>
</evidence>
<sequence length="137" mass="15447">MNPESGIYAAEVLLSPSSVSASPIQHFRSLEDFMLWKDNSVVGPSWRPWTSFAGKISYNGHGLKECVPQTTSAYVSQQDWHVSTVDMRTELTREKIARIRPDEDLDIFMKPWETIGSCGVRHFMLCKKPQASVNGVD</sequence>